<dbReference type="InterPro" id="IPR051610">
    <property type="entry name" value="GPI/OXD"/>
</dbReference>
<dbReference type="PANTHER" id="PTHR35848:SF9">
    <property type="entry name" value="SLL1358 PROTEIN"/>
    <property type="match status" value="1"/>
</dbReference>
<organism evidence="3 4">
    <name type="scientific">Paenibacillus oryzae</name>
    <dbReference type="NCBI Taxonomy" id="1844972"/>
    <lineage>
        <taxon>Bacteria</taxon>
        <taxon>Bacillati</taxon>
        <taxon>Bacillota</taxon>
        <taxon>Bacilli</taxon>
        <taxon>Bacillales</taxon>
        <taxon>Paenibacillaceae</taxon>
        <taxon>Paenibacillus</taxon>
    </lineage>
</organism>
<name>A0A1A5YEK5_9BACL</name>
<comment type="caution">
    <text evidence="3">The sequence shown here is derived from an EMBL/GenBank/DDBJ whole genome shotgun (WGS) entry which is preliminary data.</text>
</comment>
<dbReference type="InterPro" id="IPR014710">
    <property type="entry name" value="RmlC-like_jellyroll"/>
</dbReference>
<dbReference type="GO" id="GO:0046872">
    <property type="term" value="F:metal ion binding"/>
    <property type="evidence" value="ECO:0007669"/>
    <property type="project" value="UniProtKB-KW"/>
</dbReference>
<keyword evidence="1" id="KW-0479">Metal-binding</keyword>
<dbReference type="InterPro" id="IPR011051">
    <property type="entry name" value="RmlC_Cupin_sf"/>
</dbReference>
<gene>
    <name evidence="3" type="ORF">A7K91_11420</name>
</gene>
<dbReference type="Pfam" id="PF07883">
    <property type="entry name" value="Cupin_2"/>
    <property type="match status" value="1"/>
</dbReference>
<dbReference type="STRING" id="1844972.A7K91_11420"/>
<dbReference type="PANTHER" id="PTHR35848">
    <property type="entry name" value="OXALATE-BINDING PROTEIN"/>
    <property type="match status" value="1"/>
</dbReference>
<dbReference type="Gene3D" id="2.60.120.10">
    <property type="entry name" value="Jelly Rolls"/>
    <property type="match status" value="1"/>
</dbReference>
<dbReference type="SUPFAM" id="SSF51182">
    <property type="entry name" value="RmlC-like cupins"/>
    <property type="match status" value="1"/>
</dbReference>
<reference evidence="3 4" key="1">
    <citation type="submission" date="2016-05" db="EMBL/GenBank/DDBJ databases">
        <title>Paenibacillus oryzae. sp. nov., isolated from the rice root.</title>
        <authorList>
            <person name="Zhang J."/>
            <person name="Zhang X."/>
        </authorList>
    </citation>
    <scope>NUCLEOTIDE SEQUENCE [LARGE SCALE GENOMIC DNA]</scope>
    <source>
        <strain evidence="3 4">1DrF-4</strain>
    </source>
</reference>
<dbReference type="Proteomes" id="UP000092024">
    <property type="component" value="Unassembled WGS sequence"/>
</dbReference>
<evidence type="ECO:0000259" key="2">
    <source>
        <dbReference type="Pfam" id="PF07883"/>
    </source>
</evidence>
<feature type="domain" description="Cupin type-2" evidence="2">
    <location>
        <begin position="35"/>
        <end position="100"/>
    </location>
</feature>
<sequence>MKVSKENAEHYVWGANCDGWRLVQQPGLSVIHEKMPGNTSEVRHYHEQSRQFFFILSGTATMEVNGEAILLNAHEGIEIAPTVPHQMFNHSAEDTEFLVISEPASRGDRVIL</sequence>
<evidence type="ECO:0000313" key="3">
    <source>
        <dbReference type="EMBL" id="OBR63997.1"/>
    </source>
</evidence>
<accession>A0A1A5YEK5</accession>
<protein>
    <submittedName>
        <fullName evidence="3">Cupin</fullName>
    </submittedName>
</protein>
<keyword evidence="4" id="KW-1185">Reference proteome</keyword>
<dbReference type="RefSeq" id="WP_068685656.1">
    <property type="nucleotide sequence ID" value="NZ_LYPA01000068.1"/>
</dbReference>
<dbReference type="EMBL" id="LYPA01000068">
    <property type="protein sequence ID" value="OBR63997.1"/>
    <property type="molecule type" value="Genomic_DNA"/>
</dbReference>
<evidence type="ECO:0000256" key="1">
    <source>
        <dbReference type="ARBA" id="ARBA00022723"/>
    </source>
</evidence>
<proteinExistence type="predicted"/>
<evidence type="ECO:0000313" key="4">
    <source>
        <dbReference type="Proteomes" id="UP000092024"/>
    </source>
</evidence>
<dbReference type="InterPro" id="IPR013096">
    <property type="entry name" value="Cupin_2"/>
</dbReference>
<dbReference type="OrthoDB" id="9806121at2"/>
<dbReference type="AlphaFoldDB" id="A0A1A5YEK5"/>